<organism evidence="1 2">
    <name type="scientific">Scophthalmus maximus</name>
    <name type="common">Turbot</name>
    <name type="synonym">Psetta maxima</name>
    <dbReference type="NCBI Taxonomy" id="52904"/>
    <lineage>
        <taxon>Eukaryota</taxon>
        <taxon>Metazoa</taxon>
        <taxon>Chordata</taxon>
        <taxon>Craniata</taxon>
        <taxon>Vertebrata</taxon>
        <taxon>Euteleostomi</taxon>
        <taxon>Actinopterygii</taxon>
        <taxon>Neopterygii</taxon>
        <taxon>Teleostei</taxon>
        <taxon>Neoteleostei</taxon>
        <taxon>Acanthomorphata</taxon>
        <taxon>Carangaria</taxon>
        <taxon>Pleuronectiformes</taxon>
        <taxon>Pleuronectoidei</taxon>
        <taxon>Scophthalmidae</taxon>
        <taxon>Scophthalmus</taxon>
    </lineage>
</organism>
<sequence length="139" mass="15666">MTGKCKERGKKAMDMNVSCCVCSSSCWNRVGLKDGGFTVLCGNDGGVREHKHFQMSTLRRDTRHFGTRSNSYGVHRNRGDIALATGTIGSQKWLLIAQACWNTSQQKRERDGLKNERSAKIISKRENTQRHVWCNNGSM</sequence>
<protein>
    <submittedName>
        <fullName evidence="1">Uncharacterized protein</fullName>
    </submittedName>
</protein>
<evidence type="ECO:0000313" key="2">
    <source>
        <dbReference type="Proteomes" id="UP000438429"/>
    </source>
</evidence>
<gene>
    <name evidence="1" type="ORF">F2P81_023328</name>
</gene>
<dbReference type="Proteomes" id="UP000438429">
    <property type="component" value="Unassembled WGS sequence"/>
</dbReference>
<accession>A0A6A4RPM1</accession>
<comment type="caution">
    <text evidence="1">The sequence shown here is derived from an EMBL/GenBank/DDBJ whole genome shotgun (WGS) entry which is preliminary data.</text>
</comment>
<dbReference type="AlphaFoldDB" id="A0A6A4RPM1"/>
<dbReference type="EMBL" id="VEVO01000021">
    <property type="protein sequence ID" value="KAF0024526.1"/>
    <property type="molecule type" value="Genomic_DNA"/>
</dbReference>
<name>A0A6A4RPM1_SCOMX</name>
<reference evidence="1 2" key="1">
    <citation type="submission" date="2019-06" db="EMBL/GenBank/DDBJ databases">
        <title>Draft genomes of female and male turbot (Scophthalmus maximus).</title>
        <authorList>
            <person name="Xu H."/>
            <person name="Xu X.-W."/>
            <person name="Shao C."/>
            <person name="Chen S."/>
        </authorList>
    </citation>
    <scope>NUCLEOTIDE SEQUENCE [LARGE SCALE GENOMIC DNA]</scope>
    <source>
        <strain evidence="1">Ysfricsl-2016a</strain>
        <tissue evidence="1">Blood</tissue>
    </source>
</reference>
<evidence type="ECO:0000313" key="1">
    <source>
        <dbReference type="EMBL" id="KAF0024526.1"/>
    </source>
</evidence>
<proteinExistence type="predicted"/>